<dbReference type="EMBL" id="BSDY01000002">
    <property type="protein sequence ID" value="GLI55160.1"/>
    <property type="molecule type" value="Genomic_DNA"/>
</dbReference>
<dbReference type="InterPro" id="IPR011009">
    <property type="entry name" value="Kinase-like_dom_sf"/>
</dbReference>
<sequence>MIKSIQYKDYKIFYLDSREDLTGLGKEIIDGRVEIFQEFKVTKRNYVAGALYKGEKYVVKSPRNEHRIPQRKVQTLFKEGEALTTLKNVNELIEMGFHEFVSPLMAIVKRSSGMIVDSFLVMEYVEGRRPERDEISLVVDFGKRLHEAKHYHGDFNTSNFLMTEDGLKTIDTQGKGFSFGSYRKHYEVMTFSKDLLILELGMDGEKLFNYPKDGYYYLAHWMRGFKNLSVVSEIKRIKKKLRDKGWKI</sequence>
<reference evidence="1" key="1">
    <citation type="submission" date="2022-12" db="EMBL/GenBank/DDBJ databases">
        <title>Reference genome sequencing for broad-spectrum identification of bacterial and archaeal isolates by mass spectrometry.</title>
        <authorList>
            <person name="Sekiguchi Y."/>
            <person name="Tourlousse D.M."/>
        </authorList>
    </citation>
    <scope>NUCLEOTIDE SEQUENCE</scope>
    <source>
        <strain evidence="1">10succ1</strain>
    </source>
</reference>
<proteinExistence type="predicted"/>
<comment type="caution">
    <text evidence="1">The sequence shown here is derived from an EMBL/GenBank/DDBJ whole genome shotgun (WGS) entry which is preliminary data.</text>
</comment>
<evidence type="ECO:0000313" key="1">
    <source>
        <dbReference type="EMBL" id="GLI55160.1"/>
    </source>
</evidence>
<dbReference type="Proteomes" id="UP001144471">
    <property type="component" value="Unassembled WGS sequence"/>
</dbReference>
<name>A0A9W6LMQ8_9FUSO</name>
<dbReference type="SUPFAM" id="SSF56112">
    <property type="entry name" value="Protein kinase-like (PK-like)"/>
    <property type="match status" value="1"/>
</dbReference>
<keyword evidence="2" id="KW-1185">Reference proteome</keyword>
<organism evidence="1 2">
    <name type="scientific">Propionigenium maris DSM 9537</name>
    <dbReference type="NCBI Taxonomy" id="1123000"/>
    <lineage>
        <taxon>Bacteria</taxon>
        <taxon>Fusobacteriati</taxon>
        <taxon>Fusobacteriota</taxon>
        <taxon>Fusobacteriia</taxon>
        <taxon>Fusobacteriales</taxon>
        <taxon>Fusobacteriaceae</taxon>
        <taxon>Propionigenium</taxon>
    </lineage>
</organism>
<gene>
    <name evidence="1" type="ORF">PM10SUCC1_06750</name>
</gene>
<dbReference type="RefSeq" id="WP_281833447.1">
    <property type="nucleotide sequence ID" value="NZ_BSDY01000002.1"/>
</dbReference>
<dbReference type="AlphaFoldDB" id="A0A9W6LMQ8"/>
<protein>
    <submittedName>
        <fullName evidence="1">LPS biosynthesis protein</fullName>
    </submittedName>
</protein>
<accession>A0A9W6LMQ8</accession>
<evidence type="ECO:0000313" key="2">
    <source>
        <dbReference type="Proteomes" id="UP001144471"/>
    </source>
</evidence>